<dbReference type="GO" id="GO:0031177">
    <property type="term" value="F:phosphopantetheine binding"/>
    <property type="evidence" value="ECO:0007669"/>
    <property type="project" value="InterPro"/>
</dbReference>
<feature type="compositionally biased region" description="Low complexity" evidence="10">
    <location>
        <begin position="1519"/>
        <end position="1533"/>
    </location>
</feature>
<dbReference type="InterPro" id="IPR023213">
    <property type="entry name" value="CAT-like_dom_sf"/>
</dbReference>
<sequence length="2181" mass="226228">MGTCLSHFEGSHDEVYKHSWKEPAGVVTIDASAVYDESGAPTRHASDKAKGGTQGSGKDRSKLLDGVPGRNYGDFLPIAAHHGGNMEGATSPARRAARLAETGPINWERGELIGAGAFGRVYLGLNNDTGQLMAVKQVLISKNEAVAGRVVGHVRGLEAEVDVLKHLDHPNIVRYLGTDRTEECLNIFLEFVPGGSISSLLSKFGSFKESVIRVFTRQILLGLQYLHANKIMHRDIKGANMLVDSTGLVKLADFGASKHIEDLVTMDSQACKSIKGTPYWMAPEVIKQVGHGRQADIWSVACTIIEMATGKPPWSQFNNQVSALFHIASSKGPPPLPEQLSPAGREFLLQCFNRDPRVRPKAAVLLQHEWLAEPIPRGLGAPLANIATAPELLPRLTDSVVVPSPIEEESDEDPLGLSSPHGAPASLAVASPAAPPAGAPRGLGGGAAAVVGSSGPGAAACGASASAGLGPPAEIGWRMPGLAFGLPAEGDGGAGARECQSAEGGCKDVLHSVGSVSSVESDYNPVEEPSWLQADSIDLMRFCEPRAAGAHSGEGALPPAAPSLCIEYTRASGEQVHRTGGCSGDPPSPDYTRAAQFAAGSAFGAPRLASGCCLAANAGQRRAKAIPAAGARRGTAERGAEQLAAVGTQPAFDFSAAPVAVEREDALFGIVPGLRVFGARLTGQHMALLAAAALMLGARGLLLGGVVWVAYTLSQGAGPAGGRGPNAAGRPAATVTGLDAVQRYLSQPPPGRTAYQAGSGLSGGGGRGANGNDQGAACLRKRAIFKAEHVGADGNGGAAQRAKLLRHSKDVCAAPGALSGAPPALHSARPGARNWVADALRRNAEARPTWPVYRMLDAGGGVADSITCAGAHFAAQAVAAFLTGPARLRPGDRVVLVYPPGLEFVKAMWGCLYAGVVAVPVCPPDPTRLAHTLPHFNKIVEDCGAVALLTDRQYSLVRRFTQVTGMFKALLLKQPQWPSLPWHVTDDAAIVPPALASLPADEARLDMRREDCPAPMDPPEDPAAVAYLQYTSGSTGMPKGVMVTHGNVYAHNKAGWGVFFGGAEAAAVTSKSALAQGTHLFLWLPHFHDFCLTVGIIGCGINGYPLVLMSPLHFIAKPTRWLEFMARHGTSHTVAPDFALGLVTKRATEELCARLDLSRLKFILSGAEPIRAETMAAFFRAFAPCGLRPSVFCSAYGLAEHVCGATAWGSNQLTVDRRWLEAARKVRPSAGGADARTLVSCGAPMAGVEVAIADPESLARVGDGGVGEVWLRSACVTAGYYSHPALTAAMFQAQLAGEGAPSGGWLRTGDLGFLWRGELYIAGRIKDMVIIRGRNIYPNDLEDCLRASGHPLIRPGGLAAFPVEVPGTGGAADEEALAIIVEVPRGARPSEEEVQELAVHVKATVMAHHAVACHAVVVTKPGAIRKTTSGKVQRQACRVAFLEGEYRAEDAVVLAVVAAAAPGGRDLGRRSNGGDVRACESDRSSDSAFSMDADSASDGEDSRCPGSGAAVDCGPVSMSRSASGSLASSSRPGSGSGSGSGGLEPGSTAGYRVAAEQLAQLPEHEQLKTLQAYMAAAAAEAAGLEEIDLDQNLLELGLDSLRAAEFASQIEEHLGLALPFTAIFEYPTLRALAAHLLLLLHSPGAAPIGSQDEQGASLSDLADAAAAASEDNSSGGAQETRASVLLSAEAKAAGVACSPAQLFFVAQHLASPGDADCNVPGGLRLRGPLDELALTSALALVLQRHDALRTCIVASPAGGDPVQVVAPAEAAASAVLRAVDVAALPDVPPVDASGIAPALARELPQRALACLLADAHAPFSLAAGPLVRILLLRLGPQDHLLALTLHHAVADGWSLRVLLMEMCAAYNALRAGEQPRLPPVRLQYSDFAAWQARRAASNAVARQLDWWRRELEGAPALLLPTDTPRPAVPAVARCGWLDVGVDEAVVAALEALAVQCGATMFMLLLGALQLLLCAHGRTDDVTVGTPFAGRLHPATRAMVGCCINILPLRLRRAGAADVRALVQGVRATALAAFGNAEAPLPAIEAALGRGANDRPLYQVEFNLLEAEAQYGIELEGLEAEPSEVSTGTATNDLYLVLGHAGGSLAGRLEYNAVLFMPATAQRLLADWQALLCALAAGGSAQSVDSVLAALPSSRLADEGPRAAVSQAAADPCFGAASGTKA</sequence>
<evidence type="ECO:0000256" key="7">
    <source>
        <dbReference type="ARBA" id="ARBA00022777"/>
    </source>
</evidence>
<feature type="region of interest" description="Disordered" evidence="10">
    <location>
        <begin position="1464"/>
        <end position="1548"/>
    </location>
</feature>
<dbReference type="CDD" id="cd19531">
    <property type="entry name" value="LCL_NRPS-like"/>
    <property type="match status" value="1"/>
</dbReference>
<keyword evidence="8 9" id="KW-0067">ATP-binding</keyword>
<evidence type="ECO:0000256" key="2">
    <source>
        <dbReference type="ARBA" id="ARBA00022450"/>
    </source>
</evidence>
<feature type="compositionally biased region" description="Gly residues" evidence="10">
    <location>
        <begin position="1534"/>
        <end position="1544"/>
    </location>
</feature>
<evidence type="ECO:0000256" key="10">
    <source>
        <dbReference type="SAM" id="MobiDB-lite"/>
    </source>
</evidence>
<dbReference type="SUPFAM" id="SSF56112">
    <property type="entry name" value="Protein kinase-like (PK-like)"/>
    <property type="match status" value="1"/>
</dbReference>
<comment type="similarity">
    <text evidence="1">Belongs to the protein kinase superfamily. STE Ser/Thr protein kinase family. MAP kinase kinase kinase subfamily.</text>
</comment>
<dbReference type="PROSITE" id="PS50011">
    <property type="entry name" value="PROTEIN_KINASE_DOM"/>
    <property type="match status" value="1"/>
</dbReference>
<comment type="caution">
    <text evidence="13">The sequence shown here is derived from an EMBL/GenBank/DDBJ whole genome shotgun (WGS) entry which is preliminary data.</text>
</comment>
<dbReference type="PROSITE" id="PS00455">
    <property type="entry name" value="AMP_BINDING"/>
    <property type="match status" value="1"/>
</dbReference>
<feature type="compositionally biased region" description="Gly residues" evidence="10">
    <location>
        <begin position="760"/>
        <end position="769"/>
    </location>
</feature>
<dbReference type="SMART" id="SM00823">
    <property type="entry name" value="PKS_PP"/>
    <property type="match status" value="1"/>
</dbReference>
<dbReference type="PROSITE" id="PS00108">
    <property type="entry name" value="PROTEIN_KINASE_ST"/>
    <property type="match status" value="1"/>
</dbReference>
<keyword evidence="6 9" id="KW-0547">Nucleotide-binding</keyword>
<evidence type="ECO:0000256" key="6">
    <source>
        <dbReference type="ARBA" id="ARBA00022741"/>
    </source>
</evidence>
<evidence type="ECO:0000256" key="4">
    <source>
        <dbReference type="ARBA" id="ARBA00022598"/>
    </source>
</evidence>
<dbReference type="CDD" id="cd05931">
    <property type="entry name" value="FAAL"/>
    <property type="match status" value="1"/>
</dbReference>
<dbReference type="InterPro" id="IPR017441">
    <property type="entry name" value="Protein_kinase_ATP_BS"/>
</dbReference>
<dbReference type="InterPro" id="IPR045851">
    <property type="entry name" value="AMP-bd_C_sf"/>
</dbReference>
<proteinExistence type="inferred from homology"/>
<evidence type="ECO:0000256" key="9">
    <source>
        <dbReference type="PROSITE-ProRule" id="PRU10141"/>
    </source>
</evidence>
<evidence type="ECO:0000256" key="3">
    <source>
        <dbReference type="ARBA" id="ARBA00022553"/>
    </source>
</evidence>
<protein>
    <submittedName>
        <fullName evidence="13">Uncharacterized protein</fullName>
    </submittedName>
</protein>
<feature type="domain" description="Carrier" evidence="12">
    <location>
        <begin position="1565"/>
        <end position="1640"/>
    </location>
</feature>
<dbReference type="Pfam" id="PF00668">
    <property type="entry name" value="Condensation"/>
    <property type="match status" value="1"/>
</dbReference>
<dbReference type="InterPro" id="IPR000873">
    <property type="entry name" value="AMP-dep_synth/lig_dom"/>
</dbReference>
<dbReference type="Pfam" id="PF00069">
    <property type="entry name" value="Pkinase"/>
    <property type="match status" value="1"/>
</dbReference>
<evidence type="ECO:0000259" key="11">
    <source>
        <dbReference type="PROSITE" id="PS50011"/>
    </source>
</evidence>
<evidence type="ECO:0000256" key="1">
    <source>
        <dbReference type="ARBA" id="ARBA00006529"/>
    </source>
</evidence>
<dbReference type="Gene3D" id="3.30.300.30">
    <property type="match status" value="1"/>
</dbReference>
<dbReference type="Gene3D" id="1.10.1200.10">
    <property type="entry name" value="ACP-like"/>
    <property type="match status" value="1"/>
</dbReference>
<evidence type="ECO:0000313" key="14">
    <source>
        <dbReference type="Proteomes" id="UP001445335"/>
    </source>
</evidence>
<name>A0AAW1RXX3_9CHLO</name>
<feature type="binding site" evidence="9">
    <location>
        <position position="136"/>
    </location>
    <ligand>
        <name>ATP</name>
        <dbReference type="ChEBI" id="CHEBI:30616"/>
    </ligand>
</feature>
<dbReference type="Gene3D" id="3.30.559.30">
    <property type="entry name" value="Nonribosomal peptide synthetase, condensation domain"/>
    <property type="match status" value="1"/>
</dbReference>
<evidence type="ECO:0000256" key="5">
    <source>
        <dbReference type="ARBA" id="ARBA00022679"/>
    </source>
</evidence>
<gene>
    <name evidence="13" type="ORF">WJX81_005077</name>
</gene>
<dbReference type="InterPro" id="IPR042099">
    <property type="entry name" value="ANL_N_sf"/>
</dbReference>
<dbReference type="InterPro" id="IPR000719">
    <property type="entry name" value="Prot_kinase_dom"/>
</dbReference>
<dbReference type="SMART" id="SM01294">
    <property type="entry name" value="PKS_PP_betabranch"/>
    <property type="match status" value="1"/>
</dbReference>
<dbReference type="SUPFAM" id="SSF56801">
    <property type="entry name" value="Acetyl-CoA synthetase-like"/>
    <property type="match status" value="1"/>
</dbReference>
<dbReference type="Gene3D" id="1.10.510.10">
    <property type="entry name" value="Transferase(Phosphotransferase) domain 1"/>
    <property type="match status" value="1"/>
</dbReference>
<dbReference type="InterPro" id="IPR020845">
    <property type="entry name" value="AMP-binding_CS"/>
</dbReference>
<dbReference type="InterPro" id="IPR040097">
    <property type="entry name" value="FAAL/FAAC"/>
</dbReference>
<dbReference type="InterPro" id="IPR008271">
    <property type="entry name" value="Ser/Thr_kinase_AS"/>
</dbReference>
<keyword evidence="2" id="KW-0596">Phosphopantetheine</keyword>
<dbReference type="SMART" id="SM00220">
    <property type="entry name" value="S_TKc"/>
    <property type="match status" value="1"/>
</dbReference>
<dbReference type="InterPro" id="IPR036736">
    <property type="entry name" value="ACP-like_sf"/>
</dbReference>
<dbReference type="Pfam" id="PF00550">
    <property type="entry name" value="PP-binding"/>
    <property type="match status" value="1"/>
</dbReference>
<evidence type="ECO:0000256" key="8">
    <source>
        <dbReference type="ARBA" id="ARBA00022840"/>
    </source>
</evidence>
<dbReference type="PANTHER" id="PTHR22754:SF32">
    <property type="entry name" value="DISCO-INTERACTING PROTEIN 2"/>
    <property type="match status" value="1"/>
</dbReference>
<feature type="region of interest" description="Disordered" evidence="10">
    <location>
        <begin position="406"/>
        <end position="441"/>
    </location>
</feature>
<dbReference type="InterPro" id="IPR009081">
    <property type="entry name" value="PP-bd_ACP"/>
</dbReference>
<dbReference type="Gene3D" id="3.40.50.12780">
    <property type="entry name" value="N-terminal domain of ligase-like"/>
    <property type="match status" value="1"/>
</dbReference>
<dbReference type="PANTHER" id="PTHR22754">
    <property type="entry name" value="DISCO-INTERACTING PROTEIN 2 DIP2 -RELATED"/>
    <property type="match status" value="1"/>
</dbReference>
<dbReference type="GO" id="GO:0008610">
    <property type="term" value="P:lipid biosynthetic process"/>
    <property type="evidence" value="ECO:0007669"/>
    <property type="project" value="InterPro"/>
</dbReference>
<dbReference type="GO" id="GO:0004672">
    <property type="term" value="F:protein kinase activity"/>
    <property type="evidence" value="ECO:0007669"/>
    <property type="project" value="InterPro"/>
</dbReference>
<dbReference type="FunFam" id="3.30.200.20:FF:000387">
    <property type="entry name" value="Serine/threonine-protein kinase STE11"/>
    <property type="match status" value="1"/>
</dbReference>
<keyword evidence="14" id="KW-1185">Reference proteome</keyword>
<accession>A0AAW1RXX3</accession>
<keyword evidence="7" id="KW-0418">Kinase</keyword>
<feature type="compositionally biased region" description="Low complexity" evidence="10">
    <location>
        <begin position="1486"/>
        <end position="1496"/>
    </location>
</feature>
<dbReference type="SUPFAM" id="SSF47336">
    <property type="entry name" value="ACP-like"/>
    <property type="match status" value="1"/>
</dbReference>
<organism evidence="13 14">
    <name type="scientific">Elliptochloris bilobata</name>
    <dbReference type="NCBI Taxonomy" id="381761"/>
    <lineage>
        <taxon>Eukaryota</taxon>
        <taxon>Viridiplantae</taxon>
        <taxon>Chlorophyta</taxon>
        <taxon>core chlorophytes</taxon>
        <taxon>Trebouxiophyceae</taxon>
        <taxon>Trebouxiophyceae incertae sedis</taxon>
        <taxon>Elliptochloris clade</taxon>
        <taxon>Elliptochloris</taxon>
    </lineage>
</organism>
<dbReference type="SUPFAM" id="SSF52777">
    <property type="entry name" value="CoA-dependent acyltransferases"/>
    <property type="match status" value="2"/>
</dbReference>
<dbReference type="PROSITE" id="PS00107">
    <property type="entry name" value="PROTEIN_KINASE_ATP"/>
    <property type="match status" value="1"/>
</dbReference>
<dbReference type="EMBL" id="JALJOU010000020">
    <property type="protein sequence ID" value="KAK9838157.1"/>
    <property type="molecule type" value="Genomic_DNA"/>
</dbReference>
<evidence type="ECO:0000313" key="13">
    <source>
        <dbReference type="EMBL" id="KAK9838157.1"/>
    </source>
</evidence>
<dbReference type="Gene3D" id="3.30.559.10">
    <property type="entry name" value="Chloramphenicol acetyltransferase-like domain"/>
    <property type="match status" value="1"/>
</dbReference>
<dbReference type="CDD" id="cd06606">
    <property type="entry name" value="STKc_MAPKKK"/>
    <property type="match status" value="1"/>
</dbReference>
<evidence type="ECO:0000259" key="12">
    <source>
        <dbReference type="PROSITE" id="PS50075"/>
    </source>
</evidence>
<feature type="domain" description="Protein kinase" evidence="11">
    <location>
        <begin position="107"/>
        <end position="371"/>
    </location>
</feature>
<keyword evidence="5" id="KW-0808">Transferase</keyword>
<dbReference type="GO" id="GO:0016874">
    <property type="term" value="F:ligase activity"/>
    <property type="evidence" value="ECO:0007669"/>
    <property type="project" value="UniProtKB-KW"/>
</dbReference>
<dbReference type="Proteomes" id="UP001445335">
    <property type="component" value="Unassembled WGS sequence"/>
</dbReference>
<dbReference type="PROSITE" id="PS50075">
    <property type="entry name" value="CARRIER"/>
    <property type="match status" value="1"/>
</dbReference>
<keyword evidence="3" id="KW-0597">Phosphoprotein</keyword>
<feature type="compositionally biased region" description="Low complexity" evidence="10">
    <location>
        <begin position="422"/>
        <end position="432"/>
    </location>
</feature>
<feature type="region of interest" description="Disordered" evidence="10">
    <location>
        <begin position="38"/>
        <end position="64"/>
    </location>
</feature>
<dbReference type="InterPro" id="IPR011009">
    <property type="entry name" value="Kinase-like_dom_sf"/>
</dbReference>
<feature type="region of interest" description="Disordered" evidence="10">
    <location>
        <begin position="749"/>
        <end position="769"/>
    </location>
</feature>
<dbReference type="InterPro" id="IPR020806">
    <property type="entry name" value="PKS_PP-bd"/>
</dbReference>
<dbReference type="Pfam" id="PF00501">
    <property type="entry name" value="AMP-binding"/>
    <property type="match status" value="1"/>
</dbReference>
<dbReference type="FunFam" id="1.10.510.10:FF:000071">
    <property type="entry name" value="Mitogen-activated protein kinase kinase kinase 3 isoform 2"/>
    <property type="match status" value="1"/>
</dbReference>
<reference evidence="13 14" key="1">
    <citation type="journal article" date="2024" name="Nat. Commun.">
        <title>Phylogenomics reveals the evolutionary origins of lichenization in chlorophyte algae.</title>
        <authorList>
            <person name="Puginier C."/>
            <person name="Libourel C."/>
            <person name="Otte J."/>
            <person name="Skaloud P."/>
            <person name="Haon M."/>
            <person name="Grisel S."/>
            <person name="Petersen M."/>
            <person name="Berrin J.G."/>
            <person name="Delaux P.M."/>
            <person name="Dal Grande F."/>
            <person name="Keller J."/>
        </authorList>
    </citation>
    <scope>NUCLEOTIDE SEQUENCE [LARGE SCALE GENOMIC DNA]</scope>
    <source>
        <strain evidence="13 14">SAG 245.80</strain>
    </source>
</reference>
<keyword evidence="4" id="KW-0436">Ligase</keyword>
<dbReference type="GO" id="GO:0005524">
    <property type="term" value="F:ATP binding"/>
    <property type="evidence" value="ECO:0007669"/>
    <property type="project" value="UniProtKB-UniRule"/>
</dbReference>
<dbReference type="InterPro" id="IPR001242">
    <property type="entry name" value="Condensation_dom"/>
</dbReference>